<proteinExistence type="inferred from homology"/>
<keyword evidence="3" id="KW-0597">Phosphoprotein</keyword>
<dbReference type="Pfam" id="PF02879">
    <property type="entry name" value="PGM_PMM_II"/>
    <property type="match status" value="1"/>
</dbReference>
<comment type="similarity">
    <text evidence="2 7">Belongs to the phosphohexose mutase family.</text>
</comment>
<dbReference type="PROSITE" id="PS00710">
    <property type="entry name" value="PGM_PMM"/>
    <property type="match status" value="1"/>
</dbReference>
<keyword evidence="4 7" id="KW-0479">Metal-binding</keyword>
<dbReference type="Gene3D" id="3.30.310.50">
    <property type="entry name" value="Alpha-D-phosphohexomutase, C-terminal domain"/>
    <property type="match status" value="1"/>
</dbReference>
<evidence type="ECO:0000256" key="5">
    <source>
        <dbReference type="ARBA" id="ARBA00022842"/>
    </source>
</evidence>
<dbReference type="Proteomes" id="UP001500506">
    <property type="component" value="Unassembled WGS sequence"/>
</dbReference>
<keyword evidence="6" id="KW-0413">Isomerase</keyword>
<evidence type="ECO:0000256" key="7">
    <source>
        <dbReference type="RuleBase" id="RU004326"/>
    </source>
</evidence>
<dbReference type="RefSeq" id="WP_232496827.1">
    <property type="nucleotide sequence ID" value="NZ_BAAANH010000001.1"/>
</dbReference>
<dbReference type="Pfam" id="PF02880">
    <property type="entry name" value="PGM_PMM_III"/>
    <property type="match status" value="1"/>
</dbReference>
<evidence type="ECO:0000256" key="6">
    <source>
        <dbReference type="ARBA" id="ARBA00023235"/>
    </source>
</evidence>
<dbReference type="PANTHER" id="PTHR45745:SF1">
    <property type="entry name" value="PHOSPHOGLUCOMUTASE 2B-RELATED"/>
    <property type="match status" value="1"/>
</dbReference>
<protein>
    <submittedName>
        <fullName evidence="12">Phospho-sugar mutase</fullName>
    </submittedName>
</protein>
<evidence type="ECO:0000256" key="3">
    <source>
        <dbReference type="ARBA" id="ARBA00022553"/>
    </source>
</evidence>
<dbReference type="InterPro" id="IPR005846">
    <property type="entry name" value="A-D-PHexomutase_a/b/a-III"/>
</dbReference>
<keyword evidence="5 7" id="KW-0460">Magnesium</keyword>
<dbReference type="PRINTS" id="PR00509">
    <property type="entry name" value="PGMPMM"/>
</dbReference>
<comment type="cofactor">
    <cofactor evidence="1">
        <name>Mg(2+)</name>
        <dbReference type="ChEBI" id="CHEBI:18420"/>
    </cofactor>
</comment>
<gene>
    <name evidence="12" type="ORF">GCM10009747_03820</name>
</gene>
<accession>A0ABN2K7G6</accession>
<evidence type="ECO:0000256" key="4">
    <source>
        <dbReference type="ARBA" id="ARBA00022723"/>
    </source>
</evidence>
<dbReference type="InterPro" id="IPR016055">
    <property type="entry name" value="A-D-PHexomutase_a/b/a-I/II/III"/>
</dbReference>
<dbReference type="InterPro" id="IPR036900">
    <property type="entry name" value="A-D-PHexomutase_C_sf"/>
</dbReference>
<dbReference type="SUPFAM" id="SSF55957">
    <property type="entry name" value="Phosphoglucomutase, C-terminal domain"/>
    <property type="match status" value="1"/>
</dbReference>
<name>A0ABN2K7G6_9MICO</name>
<feature type="domain" description="Alpha-D-phosphohexomutase alpha/beta/alpha" evidence="11">
    <location>
        <begin position="355"/>
        <end position="458"/>
    </location>
</feature>
<keyword evidence="13" id="KW-1185">Reference proteome</keyword>
<comment type="caution">
    <text evidence="12">The sequence shown here is derived from an EMBL/GenBank/DDBJ whole genome shotgun (WGS) entry which is preliminary data.</text>
</comment>
<dbReference type="SUPFAM" id="SSF53738">
    <property type="entry name" value="Phosphoglucomutase, first 3 domains"/>
    <property type="match status" value="3"/>
</dbReference>
<sequence length="573" mass="60050">MSQHIDPRDAQRVALAEAWIAQDPDPETRDELAAIIVAVRGGDPEASADLADRFDTRLAFGTAGLRGAIAAGPNRMNRVLVAQAAAGLAAYLVERATPGSTPSIVVGYDGRKNSDVFARDTAEIMAGAGLRAVLLPRLLPTPVLAFAVRHLGMSAGVMVTASHNPPNDNGYKVYLGGDDHGSQIVAPADAEIAAHITRIAETRAVPDLPRGTFWTAAESVIDEYVRQTALVASPTGAAPAAQPRVVYTAMHGVGWQTMSRVLETAGFETPTLVDEQIAPDAAFPTVAFPNPEEPGAMDLSFERARAVDAELIVANDPDADRLAIAIPDSAATEGYRRLTGNEVGLTLGWQAARRAADAPGDSGANGALACSIVSSPGLEAVARAHDLDFEATLTGFKWISRAPGLVFGFEEALGYLVNPGTVRDKDGISAGLAFLTLAAELKAEGRTVADHLDEFVERFGCHASGQVSIRVTDLSRIGEVMARLRTEPPASVGGIRVERIEDLADGFGALPPSDVLRIVLEGGARVMVRPSGTEPKLKVYIDAVSVDGTVAERRAAASAAVAALDAGMRELVE</sequence>
<dbReference type="Pfam" id="PF02878">
    <property type="entry name" value="PGM_PMM_I"/>
    <property type="match status" value="1"/>
</dbReference>
<evidence type="ECO:0000259" key="8">
    <source>
        <dbReference type="Pfam" id="PF00408"/>
    </source>
</evidence>
<evidence type="ECO:0000256" key="1">
    <source>
        <dbReference type="ARBA" id="ARBA00001946"/>
    </source>
</evidence>
<evidence type="ECO:0000313" key="12">
    <source>
        <dbReference type="EMBL" id="GAA1749787.1"/>
    </source>
</evidence>
<evidence type="ECO:0000256" key="2">
    <source>
        <dbReference type="ARBA" id="ARBA00010231"/>
    </source>
</evidence>
<dbReference type="EMBL" id="BAAANH010000001">
    <property type="protein sequence ID" value="GAA1749787.1"/>
    <property type="molecule type" value="Genomic_DNA"/>
</dbReference>
<evidence type="ECO:0000259" key="11">
    <source>
        <dbReference type="Pfam" id="PF02880"/>
    </source>
</evidence>
<dbReference type="PANTHER" id="PTHR45745">
    <property type="entry name" value="PHOSPHOMANNOMUTASE 45A"/>
    <property type="match status" value="1"/>
</dbReference>
<evidence type="ECO:0000259" key="9">
    <source>
        <dbReference type="Pfam" id="PF02878"/>
    </source>
</evidence>
<dbReference type="InterPro" id="IPR016066">
    <property type="entry name" value="A-D-PHexomutase_CS"/>
</dbReference>
<dbReference type="Pfam" id="PF00408">
    <property type="entry name" value="PGM_PMM_IV"/>
    <property type="match status" value="1"/>
</dbReference>
<feature type="domain" description="Alpha-D-phosphohexomutase alpha/beta/alpha" evidence="9">
    <location>
        <begin position="58"/>
        <end position="201"/>
    </location>
</feature>
<dbReference type="InterPro" id="IPR005845">
    <property type="entry name" value="A-D-PHexomutase_a/b/a-II"/>
</dbReference>
<dbReference type="InterPro" id="IPR005843">
    <property type="entry name" value="A-D-PHexomutase_C"/>
</dbReference>
<evidence type="ECO:0000259" key="10">
    <source>
        <dbReference type="Pfam" id="PF02879"/>
    </source>
</evidence>
<feature type="domain" description="Alpha-D-phosphohexomutase C-terminal" evidence="8">
    <location>
        <begin position="500"/>
        <end position="545"/>
    </location>
</feature>
<dbReference type="CDD" id="cd05799">
    <property type="entry name" value="PGM2"/>
    <property type="match status" value="1"/>
</dbReference>
<dbReference type="InterPro" id="IPR005844">
    <property type="entry name" value="A-D-PHexomutase_a/b/a-I"/>
</dbReference>
<evidence type="ECO:0000313" key="13">
    <source>
        <dbReference type="Proteomes" id="UP001500506"/>
    </source>
</evidence>
<organism evidence="12 13">
    <name type="scientific">Agromyces humatus</name>
    <dbReference type="NCBI Taxonomy" id="279573"/>
    <lineage>
        <taxon>Bacteria</taxon>
        <taxon>Bacillati</taxon>
        <taxon>Actinomycetota</taxon>
        <taxon>Actinomycetes</taxon>
        <taxon>Micrococcales</taxon>
        <taxon>Microbacteriaceae</taxon>
        <taxon>Agromyces</taxon>
    </lineage>
</organism>
<feature type="domain" description="Alpha-D-phosphohexomutase alpha/beta/alpha" evidence="10">
    <location>
        <begin position="224"/>
        <end position="325"/>
    </location>
</feature>
<dbReference type="InterPro" id="IPR005841">
    <property type="entry name" value="Alpha-D-phosphohexomutase_SF"/>
</dbReference>
<dbReference type="Gene3D" id="3.40.120.10">
    <property type="entry name" value="Alpha-D-Glucose-1,6-Bisphosphate, subunit A, domain 3"/>
    <property type="match status" value="3"/>
</dbReference>
<reference evidence="12 13" key="1">
    <citation type="journal article" date="2019" name="Int. J. Syst. Evol. Microbiol.">
        <title>The Global Catalogue of Microorganisms (GCM) 10K type strain sequencing project: providing services to taxonomists for standard genome sequencing and annotation.</title>
        <authorList>
            <consortium name="The Broad Institute Genomics Platform"/>
            <consortium name="The Broad Institute Genome Sequencing Center for Infectious Disease"/>
            <person name="Wu L."/>
            <person name="Ma J."/>
        </authorList>
    </citation>
    <scope>NUCLEOTIDE SEQUENCE [LARGE SCALE GENOMIC DNA]</scope>
    <source>
        <strain evidence="12 13">JCM 14319</strain>
    </source>
</reference>